<dbReference type="EMBL" id="LR797190">
    <property type="protein sequence ID" value="CAB4192351.1"/>
    <property type="molecule type" value="Genomic_DNA"/>
</dbReference>
<dbReference type="InterPro" id="IPR046462">
    <property type="entry name" value="TerL_nuclease"/>
</dbReference>
<proteinExistence type="predicted"/>
<dbReference type="InterPro" id="IPR005021">
    <property type="entry name" value="Terminase_largesu-like"/>
</dbReference>
<dbReference type="Pfam" id="PF20441">
    <property type="entry name" value="TerL_nuclease"/>
    <property type="match status" value="1"/>
</dbReference>
<name>A0A6J5RFJ8_9CAUD</name>
<protein>
    <submittedName>
        <fullName evidence="3">COG4626 Phage terminase-like protein, large subunit</fullName>
    </submittedName>
</protein>
<dbReference type="Gene3D" id="3.40.50.300">
    <property type="entry name" value="P-loop containing nucleotide triphosphate hydrolases"/>
    <property type="match status" value="1"/>
</dbReference>
<accession>A0A6J5RFJ8</accession>
<gene>
    <name evidence="3" type="ORF">UFOVP1236_28</name>
</gene>
<dbReference type="GO" id="GO:0004519">
    <property type="term" value="F:endonuclease activity"/>
    <property type="evidence" value="ECO:0007669"/>
    <property type="project" value="InterPro"/>
</dbReference>
<feature type="domain" description="Terminase large subunit-like ATPase" evidence="1">
    <location>
        <begin position="81"/>
        <end position="252"/>
    </location>
</feature>
<evidence type="ECO:0000259" key="1">
    <source>
        <dbReference type="Pfam" id="PF03354"/>
    </source>
</evidence>
<evidence type="ECO:0000259" key="2">
    <source>
        <dbReference type="Pfam" id="PF20441"/>
    </source>
</evidence>
<dbReference type="PANTHER" id="PTHR41287:SF1">
    <property type="entry name" value="PROTEIN YMFN"/>
    <property type="match status" value="1"/>
</dbReference>
<dbReference type="PANTHER" id="PTHR41287">
    <property type="match status" value="1"/>
</dbReference>
<feature type="domain" description="Terminase large subunit-like endonuclease" evidence="2">
    <location>
        <begin position="262"/>
        <end position="545"/>
    </location>
</feature>
<sequence>MPKSSSNPADNYALEVVAGRVPAGKYHRLSCVRHLKDRAREGTLEFPYRFDWPKAEQFVRFAQKLKHYKGEFAGQSILLQPYQVFRLGSLFGWLHATTGRRRFRTSYNELPRKQGKSLEAAVVMLYGTFFDGEAGAEGYCIATKRDQAKLVFNDAKKLVQSSSLKARIAVQVANLHQEKTASKLEPLGADSDSTDGLNPQIVCIDEFHAHKDRSLIDVMETATGARRQPIFFQITTAGDDPVSPCGDQHDYATKILDGSLVDETFFAFIAHADDTDDWLDERTWAKANPNWGVSINPDDMRALATKAKGIPAAAATFKQKRLNLWVNATAPCLSMEGWAKGQSTWTAADMLHEPCFIGVDLASKLDLMALVFLFPPTVGRASWRILPYVWTPEETLLDRAHRDRAPYDVWVDQGWMLTTPGPVLDHSVIIDTIRAHRPDFDIERIGFDPWHADKLISDLVLVDGWSPEQVLAVPQTFAGLSSAESQFQAEVMAGNVDCGGSPLLSWCASNVASMTDGKDNIQFTKKKSRGRIDPVKAATTAMALALRMPSAAPASVSMEWV</sequence>
<dbReference type="InterPro" id="IPR046461">
    <property type="entry name" value="TerL_ATPase"/>
</dbReference>
<dbReference type="Pfam" id="PF03354">
    <property type="entry name" value="TerL_ATPase"/>
    <property type="match status" value="1"/>
</dbReference>
<evidence type="ECO:0000313" key="3">
    <source>
        <dbReference type="EMBL" id="CAB4192351.1"/>
    </source>
</evidence>
<dbReference type="InterPro" id="IPR027417">
    <property type="entry name" value="P-loop_NTPase"/>
</dbReference>
<organism evidence="3">
    <name type="scientific">uncultured Caudovirales phage</name>
    <dbReference type="NCBI Taxonomy" id="2100421"/>
    <lineage>
        <taxon>Viruses</taxon>
        <taxon>Duplodnaviria</taxon>
        <taxon>Heunggongvirae</taxon>
        <taxon>Uroviricota</taxon>
        <taxon>Caudoviricetes</taxon>
        <taxon>Peduoviridae</taxon>
        <taxon>Maltschvirus</taxon>
        <taxon>Maltschvirus maltsch</taxon>
    </lineage>
</organism>
<reference evidence="3" key="1">
    <citation type="submission" date="2020-05" db="EMBL/GenBank/DDBJ databases">
        <authorList>
            <person name="Chiriac C."/>
            <person name="Salcher M."/>
            <person name="Ghai R."/>
            <person name="Kavagutti S V."/>
        </authorList>
    </citation>
    <scope>NUCLEOTIDE SEQUENCE</scope>
</reference>